<dbReference type="Gene3D" id="2.30.29.30">
    <property type="entry name" value="Pleckstrin-homology domain (PH domain)/Phosphotyrosine-binding domain (PTB)"/>
    <property type="match status" value="1"/>
</dbReference>
<feature type="compositionally biased region" description="Polar residues" evidence="3">
    <location>
        <begin position="116"/>
        <end position="127"/>
    </location>
</feature>
<feature type="domain" description="DH" evidence="4">
    <location>
        <begin position="1077"/>
        <end position="1166"/>
    </location>
</feature>
<organism evidence="5 6">
    <name type="scientific">Sinanodonta woodiana</name>
    <name type="common">Chinese pond mussel</name>
    <name type="synonym">Anodonta woodiana</name>
    <dbReference type="NCBI Taxonomy" id="1069815"/>
    <lineage>
        <taxon>Eukaryota</taxon>
        <taxon>Metazoa</taxon>
        <taxon>Spiralia</taxon>
        <taxon>Lophotrochozoa</taxon>
        <taxon>Mollusca</taxon>
        <taxon>Bivalvia</taxon>
        <taxon>Autobranchia</taxon>
        <taxon>Heteroconchia</taxon>
        <taxon>Palaeoheterodonta</taxon>
        <taxon>Unionida</taxon>
        <taxon>Unionoidea</taxon>
        <taxon>Unionidae</taxon>
        <taxon>Unioninae</taxon>
        <taxon>Sinanodonta</taxon>
    </lineage>
</organism>
<name>A0ABD3UWZ0_SINWO</name>
<dbReference type="InterPro" id="IPR035899">
    <property type="entry name" value="DBL_dom_sf"/>
</dbReference>
<dbReference type="SMART" id="SM00233">
    <property type="entry name" value="PH"/>
    <property type="match status" value="1"/>
</dbReference>
<feature type="compositionally biased region" description="Acidic residues" evidence="3">
    <location>
        <begin position="993"/>
        <end position="1003"/>
    </location>
</feature>
<feature type="region of interest" description="Disordered" evidence="3">
    <location>
        <begin position="1"/>
        <end position="36"/>
    </location>
</feature>
<feature type="compositionally biased region" description="Polar residues" evidence="3">
    <location>
        <begin position="1"/>
        <end position="16"/>
    </location>
</feature>
<dbReference type="InterPro" id="IPR051480">
    <property type="entry name" value="Endocytic_GEF_Adapter"/>
</dbReference>
<feature type="compositionally biased region" description="Basic and acidic residues" evidence="3">
    <location>
        <begin position="24"/>
        <end position="36"/>
    </location>
</feature>
<feature type="compositionally biased region" description="Polar residues" evidence="3">
    <location>
        <begin position="1017"/>
        <end position="1053"/>
    </location>
</feature>
<dbReference type="PANTHER" id="PTHR46006:SF5">
    <property type="entry name" value="DH DOMAIN-CONTAINING PROTEIN"/>
    <property type="match status" value="1"/>
</dbReference>
<reference evidence="5 6" key="1">
    <citation type="submission" date="2024-11" db="EMBL/GenBank/DDBJ databases">
        <title>Chromosome-level genome assembly of the freshwater bivalve Anodonta woodiana.</title>
        <authorList>
            <person name="Chen X."/>
        </authorList>
    </citation>
    <scope>NUCLEOTIDE SEQUENCE [LARGE SCALE GENOMIC DNA]</scope>
    <source>
        <strain evidence="5">MN2024</strain>
        <tissue evidence="5">Gills</tissue>
    </source>
</reference>
<accession>A0ABD3UWZ0</accession>
<feature type="compositionally biased region" description="Polar residues" evidence="3">
    <location>
        <begin position="818"/>
        <end position="827"/>
    </location>
</feature>
<evidence type="ECO:0000313" key="6">
    <source>
        <dbReference type="Proteomes" id="UP001634394"/>
    </source>
</evidence>
<dbReference type="Gene3D" id="1.20.900.10">
    <property type="entry name" value="Dbl homology (DH) domain"/>
    <property type="match status" value="1"/>
</dbReference>
<dbReference type="PROSITE" id="PS50010">
    <property type="entry name" value="DH_2"/>
    <property type="match status" value="1"/>
</dbReference>
<feature type="region of interest" description="Disordered" evidence="3">
    <location>
        <begin position="107"/>
        <end position="137"/>
    </location>
</feature>
<dbReference type="EMBL" id="JBJQND010000014">
    <property type="protein sequence ID" value="KAL3853979.1"/>
    <property type="molecule type" value="Genomic_DNA"/>
</dbReference>
<feature type="region of interest" description="Disordered" evidence="3">
    <location>
        <begin position="818"/>
        <end position="842"/>
    </location>
</feature>
<feature type="region of interest" description="Disordered" evidence="3">
    <location>
        <begin position="194"/>
        <end position="235"/>
    </location>
</feature>
<feature type="compositionally biased region" description="Low complexity" evidence="3">
    <location>
        <begin position="475"/>
        <end position="486"/>
    </location>
</feature>
<feature type="region of interest" description="Disordered" evidence="3">
    <location>
        <begin position="927"/>
        <end position="954"/>
    </location>
</feature>
<dbReference type="SUPFAM" id="SSF50729">
    <property type="entry name" value="PH domain-like"/>
    <property type="match status" value="1"/>
</dbReference>
<evidence type="ECO:0000313" key="5">
    <source>
        <dbReference type="EMBL" id="KAL3853979.1"/>
    </source>
</evidence>
<evidence type="ECO:0000259" key="4">
    <source>
        <dbReference type="PROSITE" id="PS50010"/>
    </source>
</evidence>
<comment type="subcellular location">
    <subcellularLocation>
        <location evidence="1">Cytoplasm</location>
    </subcellularLocation>
</comment>
<comment type="caution">
    <text evidence="5">The sequence shown here is derived from an EMBL/GenBank/DDBJ whole genome shotgun (WGS) entry which is preliminary data.</text>
</comment>
<evidence type="ECO:0000256" key="2">
    <source>
        <dbReference type="ARBA" id="ARBA00022490"/>
    </source>
</evidence>
<feature type="compositionally biased region" description="Polar residues" evidence="3">
    <location>
        <begin position="487"/>
        <end position="500"/>
    </location>
</feature>
<evidence type="ECO:0000256" key="1">
    <source>
        <dbReference type="ARBA" id="ARBA00004496"/>
    </source>
</evidence>
<dbReference type="SUPFAM" id="SSF48065">
    <property type="entry name" value="DBL homology domain (DH-domain)"/>
    <property type="match status" value="1"/>
</dbReference>
<sequence>MDPSKWNQSQIDSMADSSVLWKGNESEQERHSQCDNKEKEYIYTPVAQRRKSISGILTGLHSSFDMADVEITSFKIDSLVASETLVKTDKSIISEVEDLTRNDVSDVSDISDVPDQTLTTPNSCTSSDVKTDNDVNDDTTVDAIQENRVNLTRTPSKRKVFVKARLIGDNANVDKAQREIMPLENERSQTSLGIVGNEDHDRPIQENINQSKPRSHTPGLPPIPRSKTSSTSRRNMKRIQVSPRVDLLMNSDLFRKNLENHKDLLNSVGYSFGMMKKSVSNLDLSIPFDHEGKSDSENVKSVDLANGTSNLDKAWTNSRRDEKCSENSSEILCAENRNKELNSHRNPALKTSSRRYSLAMEADSSFDIYTKKSHPPSVMGRNCIPSFDEFKRQRKQKLLNSCSDSTVLNPKSPATLKNEISNLVFDFEHSLKLISEEANRENKENANSNSTHEIVQLHTAGLQCKANRRLLFSNSSKKQKQMASSQHESLGNQVKFKPSSQTSLEEFKEESINDISAITSSPNQTIREKETDSIISEQHFENKTCNGFSLDTEERQETNLRNTETSFKKQETCLIKTDTSFKRKENDLVETDTSFERQENETIEKDTSFERQETDLVEIHTSFKRKENDLVETDTSFERQENDTIEKDTSFERQENDIVEIDTSFERQNNYLVETDTSFERQETDLVETDTSFKRKETDLVETDTSFKRKENNLSETDPSFVSHETYLIDMNTLFAESANASLPISNNILKSKSESCSSHRHEKHSNSIKKKLLSVISLGSGKKKNESVNNAKTCQNPSVQESVYIQTDVHKYIHSNSSASQKQGTHNRSEPCKGNDSSLMHNRTEYRGSNSSMTEDSSEVFFLTRQASITSSIHSIPDSLNAENVDKFREFDDYEYEDRRFSIKGDNVSPVLRSTSDACNATAEAVQKRRERKERPYKSDPFTGLENLPAPGLRHHRSFASSSREEILSFLGNATVHSRFTHHDSSPSLEELHEDDDEDESLPDTAFAKERKGRNRLSSASMTSTDSGVIGQDSQTSPTSTLSVTHTSTWPDFQSHDLSHDTTSIVRSQSEMAPHQKEQAPRLLEQYEKEKELLRIFLHVSQNENILLRRMHLKSFLMVPVQRIMKYPLLLDRLYKATPPSHNDKEDIREAKDKIEDILGHINAKTKSISGGILRLGQKGRSSLKHYSLTEKMEISRVALEVLGWNRKDVCEIITSHLKMAQAQDHTWASKKCKNLKFSSVHGILFTLGEQSSNDNNCKKNLMFPRKGAVKQAAVVLIKEKNGKYQALREPLMLEKCIVTVDPDYDEVFELVEWNNDPYLFKADTPKETNMWSQHLKQLIQDLGRWRRRRNALPNILLHIHPE</sequence>
<dbReference type="Pfam" id="PF00621">
    <property type="entry name" value="RhoGEF"/>
    <property type="match status" value="1"/>
</dbReference>
<dbReference type="InterPro" id="IPR011993">
    <property type="entry name" value="PH-like_dom_sf"/>
</dbReference>
<dbReference type="GO" id="GO:0005737">
    <property type="term" value="C:cytoplasm"/>
    <property type="evidence" value="ECO:0007669"/>
    <property type="project" value="UniProtKB-SubCell"/>
</dbReference>
<dbReference type="PANTHER" id="PTHR46006">
    <property type="entry name" value="RHO GUANINE NUCLEOTIDE EXCHANGE FACTOR AT 64C, ISOFORM A"/>
    <property type="match status" value="1"/>
</dbReference>
<keyword evidence="2" id="KW-0963">Cytoplasm</keyword>
<feature type="region of interest" description="Disordered" evidence="3">
    <location>
        <begin position="475"/>
        <end position="500"/>
    </location>
</feature>
<dbReference type="InterPro" id="IPR001849">
    <property type="entry name" value="PH_domain"/>
</dbReference>
<gene>
    <name evidence="5" type="ORF">ACJMK2_013264</name>
</gene>
<dbReference type="InterPro" id="IPR000219">
    <property type="entry name" value="DH_dom"/>
</dbReference>
<feature type="region of interest" description="Disordered" evidence="3">
    <location>
        <begin position="980"/>
        <end position="1063"/>
    </location>
</feature>
<dbReference type="Proteomes" id="UP001634394">
    <property type="component" value="Unassembled WGS sequence"/>
</dbReference>
<evidence type="ECO:0000256" key="3">
    <source>
        <dbReference type="SAM" id="MobiDB-lite"/>
    </source>
</evidence>
<keyword evidence="6" id="KW-1185">Reference proteome</keyword>
<protein>
    <recommendedName>
        <fullName evidence="4">DH domain-containing protein</fullName>
    </recommendedName>
</protein>
<proteinExistence type="predicted"/>